<proteinExistence type="predicted"/>
<name>A0A5B7G4R0_PORTR</name>
<sequence>MAGLGSAPEGVTRPFYGDGRGGDILAAVSLWPFAADTPPSPPPPATCLSLATCGAVPLSLHRSTKTRSCSNNICEKNKMWHFTPPGAAGRGEAGARVAE</sequence>
<organism evidence="1 2">
    <name type="scientific">Portunus trituberculatus</name>
    <name type="common">Swimming crab</name>
    <name type="synonym">Neptunus trituberculatus</name>
    <dbReference type="NCBI Taxonomy" id="210409"/>
    <lineage>
        <taxon>Eukaryota</taxon>
        <taxon>Metazoa</taxon>
        <taxon>Ecdysozoa</taxon>
        <taxon>Arthropoda</taxon>
        <taxon>Crustacea</taxon>
        <taxon>Multicrustacea</taxon>
        <taxon>Malacostraca</taxon>
        <taxon>Eumalacostraca</taxon>
        <taxon>Eucarida</taxon>
        <taxon>Decapoda</taxon>
        <taxon>Pleocyemata</taxon>
        <taxon>Brachyura</taxon>
        <taxon>Eubrachyura</taxon>
        <taxon>Portunoidea</taxon>
        <taxon>Portunidae</taxon>
        <taxon>Portuninae</taxon>
        <taxon>Portunus</taxon>
    </lineage>
</organism>
<reference evidence="1 2" key="1">
    <citation type="submission" date="2019-05" db="EMBL/GenBank/DDBJ databases">
        <title>Another draft genome of Portunus trituberculatus and its Hox gene families provides insights of decapod evolution.</title>
        <authorList>
            <person name="Jeong J.-H."/>
            <person name="Song I."/>
            <person name="Kim S."/>
            <person name="Choi T."/>
            <person name="Kim D."/>
            <person name="Ryu S."/>
            <person name="Kim W."/>
        </authorList>
    </citation>
    <scope>NUCLEOTIDE SEQUENCE [LARGE SCALE GENOMIC DNA]</scope>
    <source>
        <tissue evidence="1">Muscle</tissue>
    </source>
</reference>
<evidence type="ECO:0000313" key="1">
    <source>
        <dbReference type="EMBL" id="MPC52559.1"/>
    </source>
</evidence>
<keyword evidence="2" id="KW-1185">Reference proteome</keyword>
<comment type="caution">
    <text evidence="1">The sequence shown here is derived from an EMBL/GenBank/DDBJ whole genome shotgun (WGS) entry which is preliminary data.</text>
</comment>
<dbReference type="AlphaFoldDB" id="A0A5B7G4R0"/>
<dbReference type="EMBL" id="VSRR010010980">
    <property type="protein sequence ID" value="MPC52559.1"/>
    <property type="molecule type" value="Genomic_DNA"/>
</dbReference>
<protein>
    <submittedName>
        <fullName evidence="1">Uncharacterized protein</fullName>
    </submittedName>
</protein>
<gene>
    <name evidence="1" type="ORF">E2C01_046429</name>
</gene>
<dbReference type="Proteomes" id="UP000324222">
    <property type="component" value="Unassembled WGS sequence"/>
</dbReference>
<evidence type="ECO:0000313" key="2">
    <source>
        <dbReference type="Proteomes" id="UP000324222"/>
    </source>
</evidence>
<accession>A0A5B7G4R0</accession>